<dbReference type="Pfam" id="PF13489">
    <property type="entry name" value="Methyltransf_23"/>
    <property type="match status" value="1"/>
</dbReference>
<organism evidence="1 2">
    <name type="scientific">Marinihelvus fidelis</name>
    <dbReference type="NCBI Taxonomy" id="2613842"/>
    <lineage>
        <taxon>Bacteria</taxon>
        <taxon>Pseudomonadati</taxon>
        <taxon>Pseudomonadota</taxon>
        <taxon>Gammaproteobacteria</taxon>
        <taxon>Chromatiales</taxon>
        <taxon>Wenzhouxiangellaceae</taxon>
        <taxon>Marinihelvus</taxon>
    </lineage>
</organism>
<dbReference type="SUPFAM" id="SSF53335">
    <property type="entry name" value="S-adenosyl-L-methionine-dependent methyltransferases"/>
    <property type="match status" value="1"/>
</dbReference>
<dbReference type="InterPro" id="IPR029063">
    <property type="entry name" value="SAM-dependent_MTases_sf"/>
</dbReference>
<gene>
    <name evidence="1" type="ORF">F3N42_12885</name>
</gene>
<dbReference type="Proteomes" id="UP000325372">
    <property type="component" value="Unassembled WGS sequence"/>
</dbReference>
<protein>
    <submittedName>
        <fullName evidence="1">DUF1698 domain-containing protein</fullName>
    </submittedName>
</protein>
<dbReference type="RefSeq" id="WP_150864879.1">
    <property type="nucleotide sequence ID" value="NZ_VYXP01000007.1"/>
</dbReference>
<accession>A0A5N0T697</accession>
<dbReference type="AlphaFoldDB" id="A0A5N0T697"/>
<proteinExistence type="predicted"/>
<evidence type="ECO:0000313" key="1">
    <source>
        <dbReference type="EMBL" id="KAA9130575.1"/>
    </source>
</evidence>
<name>A0A5N0T697_9GAMM</name>
<evidence type="ECO:0000313" key="2">
    <source>
        <dbReference type="Proteomes" id="UP000325372"/>
    </source>
</evidence>
<dbReference type="CDD" id="cd02440">
    <property type="entry name" value="AdoMet_MTases"/>
    <property type="match status" value="1"/>
</dbReference>
<dbReference type="Gene3D" id="3.40.50.150">
    <property type="entry name" value="Vaccinia Virus protein VP39"/>
    <property type="match status" value="1"/>
</dbReference>
<dbReference type="EMBL" id="VYXP01000007">
    <property type="protein sequence ID" value="KAA9130575.1"/>
    <property type="molecule type" value="Genomic_DNA"/>
</dbReference>
<keyword evidence="2" id="KW-1185">Reference proteome</keyword>
<sequence length="250" mass="27452">MTDALQQAMDREWFYPYQLPGGDVVPSYHGGELDHIHATRWGMLERRLKAEHPHGFAGLKAVDLAAHQGWFAHQMAGIGLTDVLGIDARERHVRDASLMAGLQGNDGLSFQQGDVFEIDTDALGTFDVVLMLGLLYHVENPVGALRVARQLCSGLCVIETQVAPNMSGMLDYGSYRFVRPMKGSFAIIDEMDDTEGPEASVTGICLVPSLEALVWCMEKVGFRDVEVLPPPTDGYEQLVHGKRVMVAARA</sequence>
<reference evidence="1 2" key="1">
    <citation type="submission" date="2019-09" db="EMBL/GenBank/DDBJ databases">
        <title>Wenzhouxiangella sp. Genome sequencing and assembly.</title>
        <authorList>
            <person name="Zhang R."/>
        </authorList>
    </citation>
    <scope>NUCLEOTIDE SEQUENCE [LARGE SCALE GENOMIC DNA]</scope>
    <source>
        <strain evidence="1 2">W260</strain>
    </source>
</reference>
<comment type="caution">
    <text evidence="1">The sequence shown here is derived from an EMBL/GenBank/DDBJ whole genome shotgun (WGS) entry which is preliminary data.</text>
</comment>